<keyword evidence="12" id="KW-1185">Reference proteome</keyword>
<evidence type="ECO:0000313" key="12">
    <source>
        <dbReference type="Proteomes" id="UP000648663"/>
    </source>
</evidence>
<comment type="subcellular location">
    <subcellularLocation>
        <location evidence="2">Cell membrane</location>
    </subcellularLocation>
</comment>
<dbReference type="PROSITE" id="PS50109">
    <property type="entry name" value="HIS_KIN"/>
    <property type="match status" value="1"/>
</dbReference>
<dbReference type="SUPFAM" id="SSF55781">
    <property type="entry name" value="GAF domain-like"/>
    <property type="match status" value="1"/>
</dbReference>
<name>A0ABQ2FTH1_9ACTN</name>
<evidence type="ECO:0000259" key="9">
    <source>
        <dbReference type="PROSITE" id="PS50109"/>
    </source>
</evidence>
<dbReference type="InterPro" id="IPR036890">
    <property type="entry name" value="HATPase_C_sf"/>
</dbReference>
<dbReference type="InterPro" id="IPR036097">
    <property type="entry name" value="HisK_dim/P_sf"/>
</dbReference>
<dbReference type="InterPro" id="IPR001789">
    <property type="entry name" value="Sig_transdc_resp-reg_receiver"/>
</dbReference>
<dbReference type="Pfam" id="PF02518">
    <property type="entry name" value="HATPase_c"/>
    <property type="match status" value="1"/>
</dbReference>
<proteinExistence type="predicted"/>
<dbReference type="SUPFAM" id="SSF55874">
    <property type="entry name" value="ATPase domain of HSP90 chaperone/DNA topoisomerase II/histidine kinase"/>
    <property type="match status" value="2"/>
</dbReference>
<keyword evidence="5" id="KW-0808">Transferase</keyword>
<keyword evidence="4 7" id="KW-0597">Phosphoprotein</keyword>
<keyword evidence="6" id="KW-0902">Two-component regulatory system</keyword>
<dbReference type="EMBL" id="BMMI01000001">
    <property type="protein sequence ID" value="GGL52311.1"/>
    <property type="molecule type" value="Genomic_DNA"/>
</dbReference>
<evidence type="ECO:0000256" key="5">
    <source>
        <dbReference type="ARBA" id="ARBA00022777"/>
    </source>
</evidence>
<comment type="caution">
    <text evidence="11">The sequence shown here is derived from an EMBL/GenBank/DDBJ whole genome shotgun (WGS) entry which is preliminary data.</text>
</comment>
<feature type="domain" description="Histidine kinase" evidence="9">
    <location>
        <begin position="347"/>
        <end position="565"/>
    </location>
</feature>
<sequence length="899" mass="95120">MLVSWLEVCVAADPSTGPDRTHADGLFSGGGEAGRLMAAHDWAATSVGPVQEWPASLRYAVRTVLASRFPMVLTWGPEFVQFYNDAYTPFIGAKHPAIGEDIRRTLAEGWAALSGPVEHAMATCEASWLPRLPLLLERAGYREETYFTVSHAPAFGDDGRVAGMHAVCTEVTAEVLGERRQQLLHDLSCTQAHRGDEAAVLAGLCRTLGSDPLDVPFAAVYLDGDGGLRRAGTVGCPPGSLPAHVPDAGALPGPVAGLGLVGGFWQDPVRDAVVLPLGGGAGEERIGVLVAGVSPNRALDAEYRTFLDLVAGQFASGLGTARAFEAERRRAESLAELDRAKTAFFSDVSHELRTPLTLLLGPISDVLADPADPLPPSARDQLELALRNGQRLQRLVDDLMDVASIEAGRAGAVRVPTDLAAFTAELAGVLRAATERAGLRLSVDCPPLDRPVHVDPRMWEKVVLNLLSNAVKYTFVGGIQLVLRGEPDQVVLTVTDTGIGIPADELPRVFDRFHRVQGSLARHREGTGIGLALVRELAGLHGGTVTVASEPGAGSTFTVAVPYGSPDAPADPVAPSSAAHGTAASWVADVTPDELPPAPAGATATVLVVDDNADMRTYLTRLLAPIWRVRTCTDGEEALAAVAEEQPDVVLTDVMMPRVDGFELLRRLRADPATRAIPVIMLTARAGQEAAVEGFTAGVDDYLAKPFRADELIARVRVALQRGSGGSAQLPPGRPEPVAPRAATAPEVRVLVPASRPPVPPRPATAPAVHRERWRFPAVAQSVPALRRALRRLFSTAGLDDDQAYDLLLAACEAATNAVEHAQQPTEPFVDVTAEVTTTEVVVTVRDHGQWRERVPSMDRGRGSTLMGAVGEVTAVPGPEGTTVTIRSPRTSPPPRPGG</sequence>
<feature type="domain" description="Response regulatory" evidence="10">
    <location>
        <begin position="605"/>
        <end position="720"/>
    </location>
</feature>
<evidence type="ECO:0000256" key="6">
    <source>
        <dbReference type="ARBA" id="ARBA00023012"/>
    </source>
</evidence>
<dbReference type="Gene3D" id="3.30.565.10">
    <property type="entry name" value="Histidine kinase-like ATPase, C-terminal domain"/>
    <property type="match status" value="2"/>
</dbReference>
<evidence type="ECO:0000256" key="2">
    <source>
        <dbReference type="ARBA" id="ARBA00004236"/>
    </source>
</evidence>
<dbReference type="SUPFAM" id="SSF47384">
    <property type="entry name" value="Homodimeric domain of signal transducing histidine kinase"/>
    <property type="match status" value="1"/>
</dbReference>
<evidence type="ECO:0000256" key="4">
    <source>
        <dbReference type="ARBA" id="ARBA00022553"/>
    </source>
</evidence>
<evidence type="ECO:0000259" key="10">
    <source>
        <dbReference type="PROSITE" id="PS50110"/>
    </source>
</evidence>
<dbReference type="SMART" id="SM00388">
    <property type="entry name" value="HisKA"/>
    <property type="match status" value="1"/>
</dbReference>
<dbReference type="Pfam" id="PF00072">
    <property type="entry name" value="Response_reg"/>
    <property type="match status" value="1"/>
</dbReference>
<dbReference type="PANTHER" id="PTHR43547:SF2">
    <property type="entry name" value="HYBRID SIGNAL TRANSDUCTION HISTIDINE KINASE C"/>
    <property type="match status" value="1"/>
</dbReference>
<dbReference type="CDD" id="cd16922">
    <property type="entry name" value="HATPase_EvgS-ArcB-TorS-like"/>
    <property type="match status" value="1"/>
</dbReference>
<keyword evidence="5" id="KW-0418">Kinase</keyword>
<dbReference type="InterPro" id="IPR003661">
    <property type="entry name" value="HisK_dim/P_dom"/>
</dbReference>
<dbReference type="InterPro" id="IPR011006">
    <property type="entry name" value="CheY-like_superfamily"/>
</dbReference>
<dbReference type="InterPro" id="IPR004358">
    <property type="entry name" value="Sig_transdc_His_kin-like_C"/>
</dbReference>
<dbReference type="SUPFAM" id="SSF52172">
    <property type="entry name" value="CheY-like"/>
    <property type="match status" value="1"/>
</dbReference>
<evidence type="ECO:0000256" key="8">
    <source>
        <dbReference type="SAM" id="MobiDB-lite"/>
    </source>
</evidence>
<dbReference type="Pfam" id="PF00512">
    <property type="entry name" value="HisKA"/>
    <property type="match status" value="1"/>
</dbReference>
<dbReference type="SMART" id="SM00448">
    <property type="entry name" value="REC"/>
    <property type="match status" value="1"/>
</dbReference>
<dbReference type="Gene3D" id="1.10.287.130">
    <property type="match status" value="1"/>
</dbReference>
<dbReference type="EC" id="2.7.13.3" evidence="3"/>
<protein>
    <recommendedName>
        <fullName evidence="3">histidine kinase</fullName>
        <ecNumber evidence="3">2.7.13.3</ecNumber>
    </recommendedName>
</protein>
<gene>
    <name evidence="11" type="ORF">GCM10011589_05530</name>
</gene>
<feature type="modified residue" description="4-aspartylphosphate" evidence="7">
    <location>
        <position position="653"/>
    </location>
</feature>
<dbReference type="PRINTS" id="PR00344">
    <property type="entry name" value="BCTRLSENSOR"/>
</dbReference>
<dbReference type="Gene3D" id="3.30.450.20">
    <property type="entry name" value="PAS domain"/>
    <property type="match status" value="1"/>
</dbReference>
<dbReference type="InterPro" id="IPR003594">
    <property type="entry name" value="HATPase_dom"/>
</dbReference>
<dbReference type="Gene3D" id="3.40.50.2300">
    <property type="match status" value="1"/>
</dbReference>
<evidence type="ECO:0000256" key="1">
    <source>
        <dbReference type="ARBA" id="ARBA00000085"/>
    </source>
</evidence>
<dbReference type="Pfam" id="PF13581">
    <property type="entry name" value="HATPase_c_2"/>
    <property type="match status" value="1"/>
</dbReference>
<organism evidence="11 12">
    <name type="scientific">Modestobacter marinus</name>
    <dbReference type="NCBI Taxonomy" id="477641"/>
    <lineage>
        <taxon>Bacteria</taxon>
        <taxon>Bacillati</taxon>
        <taxon>Actinomycetota</taxon>
        <taxon>Actinomycetes</taxon>
        <taxon>Geodermatophilales</taxon>
        <taxon>Geodermatophilaceae</taxon>
        <taxon>Modestobacter</taxon>
    </lineage>
</organism>
<dbReference type="SMART" id="SM00387">
    <property type="entry name" value="HATPase_c"/>
    <property type="match status" value="1"/>
</dbReference>
<feature type="region of interest" description="Disordered" evidence="8">
    <location>
        <begin position="873"/>
        <end position="899"/>
    </location>
</feature>
<evidence type="ECO:0000256" key="7">
    <source>
        <dbReference type="PROSITE-ProRule" id="PRU00169"/>
    </source>
</evidence>
<evidence type="ECO:0000256" key="3">
    <source>
        <dbReference type="ARBA" id="ARBA00012438"/>
    </source>
</evidence>
<dbReference type="PANTHER" id="PTHR43547">
    <property type="entry name" value="TWO-COMPONENT HISTIDINE KINASE"/>
    <property type="match status" value="1"/>
</dbReference>
<dbReference type="InterPro" id="IPR005467">
    <property type="entry name" value="His_kinase_dom"/>
</dbReference>
<dbReference type="Proteomes" id="UP000648663">
    <property type="component" value="Unassembled WGS sequence"/>
</dbReference>
<dbReference type="CDD" id="cd00082">
    <property type="entry name" value="HisKA"/>
    <property type="match status" value="1"/>
</dbReference>
<dbReference type="PROSITE" id="PS50110">
    <property type="entry name" value="RESPONSE_REGULATORY"/>
    <property type="match status" value="1"/>
</dbReference>
<accession>A0ABQ2FTH1</accession>
<reference evidence="12" key="1">
    <citation type="journal article" date="2019" name="Int. J. Syst. Evol. Microbiol.">
        <title>The Global Catalogue of Microorganisms (GCM) 10K type strain sequencing project: providing services to taxonomists for standard genome sequencing and annotation.</title>
        <authorList>
            <consortium name="The Broad Institute Genomics Platform"/>
            <consortium name="The Broad Institute Genome Sequencing Center for Infectious Disease"/>
            <person name="Wu L."/>
            <person name="Ma J."/>
        </authorList>
    </citation>
    <scope>NUCLEOTIDE SEQUENCE [LARGE SCALE GENOMIC DNA]</scope>
    <source>
        <strain evidence="12">CGMCC 4.5581</strain>
    </source>
</reference>
<evidence type="ECO:0000313" key="11">
    <source>
        <dbReference type="EMBL" id="GGL52311.1"/>
    </source>
</evidence>
<comment type="catalytic activity">
    <reaction evidence="1">
        <text>ATP + protein L-histidine = ADP + protein N-phospho-L-histidine.</text>
        <dbReference type="EC" id="2.7.13.3"/>
    </reaction>
</comment>